<evidence type="ECO:0000313" key="5">
    <source>
        <dbReference type="Proteomes" id="UP000248925"/>
    </source>
</evidence>
<dbReference type="Proteomes" id="UP000248925">
    <property type="component" value="Unassembled WGS sequence"/>
</dbReference>
<dbReference type="GO" id="GO:0016747">
    <property type="term" value="F:acyltransferase activity, transferring groups other than amino-acyl groups"/>
    <property type="evidence" value="ECO:0007669"/>
    <property type="project" value="InterPro"/>
</dbReference>
<dbReference type="InterPro" id="IPR016181">
    <property type="entry name" value="Acyl_CoA_acyltransferase"/>
</dbReference>
<protein>
    <submittedName>
        <fullName evidence="4">GNAT family N-acetyltransferase</fullName>
    </submittedName>
</protein>
<dbReference type="SUPFAM" id="SSF55729">
    <property type="entry name" value="Acyl-CoA N-acyltransferases (Nat)"/>
    <property type="match status" value="1"/>
</dbReference>
<sequence length="181" mass="19848">MVAMNLEVARPQDYPRVVEIVNNAYRGVAKPSGWTNEAELLSGQRTNLAALTQMAASSETVLLVTRESGRPIGNVALEKRASGLWYLSMLAVDPSNQLGNLGKKIMLNAEAFAREHGAKLIQLSVIAQRASLIAWYERRGYNRTGQTVPFPYEDPSVGTPLRNDLALVILEKALGRAAERD</sequence>
<dbReference type="InterPro" id="IPR000182">
    <property type="entry name" value="GNAT_dom"/>
</dbReference>
<dbReference type="AlphaFoldDB" id="A0A2W4CP42"/>
<dbReference type="OrthoDB" id="9797456at2"/>
<keyword evidence="2" id="KW-0012">Acyltransferase</keyword>
<feature type="domain" description="N-acetyltransferase" evidence="3">
    <location>
        <begin position="4"/>
        <end position="166"/>
    </location>
</feature>
<dbReference type="InterPro" id="IPR050832">
    <property type="entry name" value="Bact_Acetyltransf"/>
</dbReference>
<reference evidence="4 5" key="1">
    <citation type="journal article" date="2018" name="Sci. Rep.">
        <title>Rhizobium tumorigenes sp. nov., a novel plant tumorigenic bacterium isolated from cane gall tumors on thornless blackberry.</title>
        <authorList>
            <person name="Kuzmanovi N."/>
            <person name="Smalla K."/>
            <person name="Gronow S."/>
            <person name="PuBawska J."/>
        </authorList>
    </citation>
    <scope>NUCLEOTIDE SEQUENCE [LARGE SCALE GENOMIC DNA]</scope>
    <source>
        <strain evidence="4 5">CCBAU 85046</strain>
    </source>
</reference>
<dbReference type="Gene3D" id="3.40.630.30">
    <property type="match status" value="1"/>
</dbReference>
<comment type="caution">
    <text evidence="4">The sequence shown here is derived from an EMBL/GenBank/DDBJ whole genome shotgun (WGS) entry which is preliminary data.</text>
</comment>
<evidence type="ECO:0000259" key="3">
    <source>
        <dbReference type="PROSITE" id="PS51186"/>
    </source>
</evidence>
<evidence type="ECO:0000256" key="1">
    <source>
        <dbReference type="ARBA" id="ARBA00022679"/>
    </source>
</evidence>
<evidence type="ECO:0000256" key="2">
    <source>
        <dbReference type="ARBA" id="ARBA00023315"/>
    </source>
</evidence>
<organism evidence="4 5">
    <name type="scientific">Rhizobium tubonense</name>
    <dbReference type="NCBI Taxonomy" id="484088"/>
    <lineage>
        <taxon>Bacteria</taxon>
        <taxon>Pseudomonadati</taxon>
        <taxon>Pseudomonadota</taxon>
        <taxon>Alphaproteobacteria</taxon>
        <taxon>Hyphomicrobiales</taxon>
        <taxon>Rhizobiaceae</taxon>
        <taxon>Rhizobium/Agrobacterium group</taxon>
        <taxon>Rhizobium</taxon>
    </lineage>
</organism>
<dbReference type="Pfam" id="PF13673">
    <property type="entry name" value="Acetyltransf_10"/>
    <property type="match status" value="1"/>
</dbReference>
<keyword evidence="5" id="KW-1185">Reference proteome</keyword>
<dbReference type="PANTHER" id="PTHR43877">
    <property type="entry name" value="AMINOALKYLPHOSPHONATE N-ACETYLTRANSFERASE-RELATED-RELATED"/>
    <property type="match status" value="1"/>
</dbReference>
<dbReference type="PANTHER" id="PTHR43877:SF2">
    <property type="entry name" value="AMINOALKYLPHOSPHONATE N-ACETYLTRANSFERASE-RELATED"/>
    <property type="match status" value="1"/>
</dbReference>
<dbReference type="EMBL" id="PCDP01000034">
    <property type="protein sequence ID" value="PZM14399.1"/>
    <property type="molecule type" value="Genomic_DNA"/>
</dbReference>
<gene>
    <name evidence="4" type="ORF">CPY51_11560</name>
</gene>
<name>A0A2W4CP42_9HYPH</name>
<keyword evidence="1 4" id="KW-0808">Transferase</keyword>
<dbReference type="PROSITE" id="PS51186">
    <property type="entry name" value="GNAT"/>
    <property type="match status" value="1"/>
</dbReference>
<accession>A0A2W4CP42</accession>
<proteinExistence type="predicted"/>
<evidence type="ECO:0000313" key="4">
    <source>
        <dbReference type="EMBL" id="PZM14399.1"/>
    </source>
</evidence>
<dbReference type="CDD" id="cd04301">
    <property type="entry name" value="NAT_SF"/>
    <property type="match status" value="1"/>
</dbReference>